<dbReference type="EMBL" id="MN928802">
    <property type="protein sequence ID" value="QOU09559.1"/>
    <property type="molecule type" value="Genomic_DNA"/>
</dbReference>
<proteinExistence type="predicted"/>
<protein>
    <submittedName>
        <fullName evidence="1">Uncharacterized protein</fullName>
    </submittedName>
</protein>
<accession>A0A7S6PT81</accession>
<evidence type="ECO:0000313" key="1">
    <source>
        <dbReference type="EMBL" id="QOU09559.1"/>
    </source>
</evidence>
<reference evidence="1" key="1">
    <citation type="submission" date="2020-01" db="EMBL/GenBank/DDBJ databases">
        <authorList>
            <person name="Chen Q."/>
            <person name="Ji J."/>
        </authorList>
    </citation>
    <scope>NUCLEOTIDE SEQUENCE</scope>
    <source>
        <strain evidence="1">FJ01</strain>
    </source>
</reference>
<organism evidence="1">
    <name type="scientific">Duck circovirus</name>
    <dbReference type="NCBI Taxonomy" id="324685"/>
    <lineage>
        <taxon>Viruses</taxon>
        <taxon>Monodnaviria</taxon>
        <taxon>Shotokuvirae</taxon>
        <taxon>Cressdnaviricota</taxon>
        <taxon>Arfiviricetes</taxon>
        <taxon>Cirlivirales</taxon>
        <taxon>Circoviridae</taxon>
        <taxon>Circovirus</taxon>
        <taxon>Circovirus duck</taxon>
    </lineage>
</organism>
<name>A0A7S6PT81_9CIRC</name>
<sequence length="98" mass="11545">MSHRRAGRIDPYRLVHQLSGMSTLWSNILHYLRQIPGHERARLFLLATLQGRQLSHCFGDSGIPEGEVYRSRPFPLRRLRTCNCRACRTLKHEHNLQR</sequence>